<evidence type="ECO:0000313" key="3">
    <source>
        <dbReference type="Proteomes" id="UP000593562"/>
    </source>
</evidence>
<dbReference type="PANTHER" id="PTHR48104:SF7">
    <property type="entry name" value="METACASPASE-9"/>
    <property type="match status" value="1"/>
</dbReference>
<evidence type="ECO:0000313" key="2">
    <source>
        <dbReference type="EMBL" id="KAF5750341.1"/>
    </source>
</evidence>
<protein>
    <submittedName>
        <fullName evidence="2">Metacaspase-9</fullName>
    </submittedName>
</protein>
<dbReference type="PANTHER" id="PTHR48104">
    <property type="entry name" value="METACASPASE-4"/>
    <property type="match status" value="1"/>
</dbReference>
<dbReference type="InParanoid" id="A0A7J7DVL4"/>
<proteinExistence type="inferred from homology"/>
<dbReference type="Gene3D" id="3.40.50.1460">
    <property type="match status" value="1"/>
</dbReference>
<dbReference type="AlphaFoldDB" id="A0A7J7DVL4"/>
<sequence>MQHLRDIHDIPHDDTHHIGNLLVHVFGEHVSEKFTLARQELDSKIQQLKIDEGILLSGCQADEFSHEYHTNDGSCVGAFSYAVQMVLQDDPSPLTNREVVTNARIKIRAEGYFDQHPCLYSNDENADAFFLHQ</sequence>
<keyword evidence="3" id="KW-1185">Reference proteome</keyword>
<name>A0A7J7DVL4_TRIWF</name>
<comment type="similarity">
    <text evidence="1">Belongs to the peptidase C14B family.</text>
</comment>
<dbReference type="GO" id="GO:0004197">
    <property type="term" value="F:cysteine-type endopeptidase activity"/>
    <property type="evidence" value="ECO:0007669"/>
    <property type="project" value="TreeGrafter"/>
</dbReference>
<comment type="caution">
    <text evidence="2">The sequence shown here is derived from an EMBL/GenBank/DDBJ whole genome shotgun (WGS) entry which is preliminary data.</text>
</comment>
<evidence type="ECO:0000256" key="1">
    <source>
        <dbReference type="ARBA" id="ARBA00009005"/>
    </source>
</evidence>
<accession>A0A7J7DVL4</accession>
<organism evidence="2 3">
    <name type="scientific">Tripterygium wilfordii</name>
    <name type="common">Thunder God vine</name>
    <dbReference type="NCBI Taxonomy" id="458696"/>
    <lineage>
        <taxon>Eukaryota</taxon>
        <taxon>Viridiplantae</taxon>
        <taxon>Streptophyta</taxon>
        <taxon>Embryophyta</taxon>
        <taxon>Tracheophyta</taxon>
        <taxon>Spermatophyta</taxon>
        <taxon>Magnoliopsida</taxon>
        <taxon>eudicotyledons</taxon>
        <taxon>Gunneridae</taxon>
        <taxon>Pentapetalae</taxon>
        <taxon>rosids</taxon>
        <taxon>fabids</taxon>
        <taxon>Celastrales</taxon>
        <taxon>Celastraceae</taxon>
        <taxon>Tripterygium</taxon>
    </lineage>
</organism>
<reference evidence="2 3" key="1">
    <citation type="journal article" date="2020" name="Nat. Commun.">
        <title>Genome of Tripterygium wilfordii and identification of cytochrome P450 involved in triptolide biosynthesis.</title>
        <authorList>
            <person name="Tu L."/>
            <person name="Su P."/>
            <person name="Zhang Z."/>
            <person name="Gao L."/>
            <person name="Wang J."/>
            <person name="Hu T."/>
            <person name="Zhou J."/>
            <person name="Zhang Y."/>
            <person name="Zhao Y."/>
            <person name="Liu Y."/>
            <person name="Song Y."/>
            <person name="Tong Y."/>
            <person name="Lu Y."/>
            <person name="Yang J."/>
            <person name="Xu C."/>
            <person name="Jia M."/>
            <person name="Peters R.J."/>
            <person name="Huang L."/>
            <person name="Gao W."/>
        </authorList>
    </citation>
    <scope>NUCLEOTIDE SEQUENCE [LARGE SCALE GENOMIC DNA]</scope>
    <source>
        <strain evidence="3">cv. XIE 37</strain>
        <tissue evidence="2">Leaf</tissue>
    </source>
</reference>
<dbReference type="EMBL" id="JAAARO010000003">
    <property type="protein sequence ID" value="KAF5750341.1"/>
    <property type="molecule type" value="Genomic_DNA"/>
</dbReference>
<dbReference type="GO" id="GO:0006508">
    <property type="term" value="P:proteolysis"/>
    <property type="evidence" value="ECO:0007669"/>
    <property type="project" value="TreeGrafter"/>
</dbReference>
<dbReference type="Proteomes" id="UP000593562">
    <property type="component" value="Unassembled WGS sequence"/>
</dbReference>
<gene>
    <name evidence="2" type="ORF">HS088_TW03G00677</name>
</gene>
<dbReference type="InterPro" id="IPR050452">
    <property type="entry name" value="Metacaspase"/>
</dbReference>
<dbReference type="GO" id="GO:0005737">
    <property type="term" value="C:cytoplasm"/>
    <property type="evidence" value="ECO:0007669"/>
    <property type="project" value="TreeGrafter"/>
</dbReference>